<sequence>MGTFSNIIGGGVLLLTSMFACNDPMEVDNAELEVWADEVVVPAGKSVVFNISGNAKLISFYSGEWGNDYRYKDAGRQLPIESLELNFGSLLSNAKQKSERYVLLSTDFNGNYKDIGAIQKATWQDVTSHFTLAGSNNETESGTLNLDDFVIPGKPLYIAFRYLCFPIASESGAPSWRINRLLLNAKTKEGDMKVADISTTAYTAGFNIVDFGKGTNMESISIVSASLVRLQGKDGPTEQGNEVWAISKGIDTGVLPLLPDVAVPVKGVADADIKQYVHTYMTPGRYTAVFVGSNVTAGHRSEVVKSVEIEVLP</sequence>
<organism evidence="2 3">
    <name type="scientific">Coprobacter secundus subsp. similis</name>
    <dbReference type="NCBI Taxonomy" id="2751153"/>
    <lineage>
        <taxon>Bacteria</taxon>
        <taxon>Pseudomonadati</taxon>
        <taxon>Bacteroidota</taxon>
        <taxon>Bacteroidia</taxon>
        <taxon>Bacteroidales</taxon>
        <taxon>Barnesiellaceae</taxon>
        <taxon>Coprobacter</taxon>
    </lineage>
</organism>
<evidence type="ECO:0000313" key="3">
    <source>
        <dbReference type="Proteomes" id="UP000594042"/>
    </source>
</evidence>
<dbReference type="EMBL" id="AP023322">
    <property type="protein sequence ID" value="BCI64859.1"/>
    <property type="molecule type" value="Genomic_DNA"/>
</dbReference>
<evidence type="ECO:0000313" key="2">
    <source>
        <dbReference type="EMBL" id="BCI64859.1"/>
    </source>
</evidence>
<name>A0A7G1HYS3_9BACT</name>
<dbReference type="Proteomes" id="UP000594042">
    <property type="component" value="Chromosome"/>
</dbReference>
<keyword evidence="3" id="KW-1185">Reference proteome</keyword>
<reference evidence="3" key="1">
    <citation type="submission" date="2020-07" db="EMBL/GenBank/DDBJ databases">
        <title>Complete genome sequencing of Coprobacter sp. strain 2CBH44.</title>
        <authorList>
            <person name="Sakamoto M."/>
            <person name="Murakami T."/>
            <person name="Mori H."/>
        </authorList>
    </citation>
    <scope>NUCLEOTIDE SEQUENCE [LARGE SCALE GENOMIC DNA]</scope>
    <source>
        <strain evidence="3">2CBH44</strain>
    </source>
</reference>
<proteinExistence type="predicted"/>
<dbReference type="AlphaFoldDB" id="A0A7G1HYS3"/>
<evidence type="ECO:0000259" key="1">
    <source>
        <dbReference type="Pfam" id="PF16409"/>
    </source>
</evidence>
<dbReference type="RefSeq" id="WP_200755210.1">
    <property type="nucleotide sequence ID" value="NZ_AP023322.1"/>
</dbReference>
<accession>A0A7G1HYS3</accession>
<gene>
    <name evidence="2" type="ORF">Cop2CBH44_32120</name>
</gene>
<dbReference type="KEGG" id="copr:Cop2CBH44_32120"/>
<protein>
    <recommendedName>
        <fullName evidence="1">DUF5017 domain-containing protein</fullName>
    </recommendedName>
</protein>
<dbReference type="InterPro" id="IPR032185">
    <property type="entry name" value="DUF5017"/>
</dbReference>
<dbReference type="Pfam" id="PF16409">
    <property type="entry name" value="DUF5017"/>
    <property type="match status" value="1"/>
</dbReference>
<feature type="domain" description="DUF5017" evidence="1">
    <location>
        <begin position="21"/>
        <end position="200"/>
    </location>
</feature>